<evidence type="ECO:0000256" key="1">
    <source>
        <dbReference type="ARBA" id="ARBA00022491"/>
    </source>
</evidence>
<dbReference type="PROSITE" id="PS50977">
    <property type="entry name" value="HTH_TETR_2"/>
    <property type="match status" value="1"/>
</dbReference>
<dbReference type="Pfam" id="PF17932">
    <property type="entry name" value="TetR_C_24"/>
    <property type="match status" value="1"/>
</dbReference>
<dbReference type="InterPro" id="IPR050109">
    <property type="entry name" value="HTH-type_TetR-like_transc_reg"/>
</dbReference>
<evidence type="ECO:0000256" key="2">
    <source>
        <dbReference type="ARBA" id="ARBA00023015"/>
    </source>
</evidence>
<dbReference type="RefSeq" id="WP_191320252.1">
    <property type="nucleotide sequence ID" value="NZ_BNCG01000015.1"/>
</dbReference>
<evidence type="ECO:0000313" key="7">
    <source>
        <dbReference type="EMBL" id="MFC3638904.1"/>
    </source>
</evidence>
<dbReference type="InterPro" id="IPR041490">
    <property type="entry name" value="KstR2_TetR_C"/>
</dbReference>
<dbReference type="PANTHER" id="PTHR30055:SF175">
    <property type="entry name" value="HTH-TYPE TRANSCRIPTIONAL REPRESSOR KSTR2"/>
    <property type="match status" value="1"/>
</dbReference>
<proteinExistence type="predicted"/>
<dbReference type="Proteomes" id="UP001595704">
    <property type="component" value="Unassembled WGS sequence"/>
</dbReference>
<dbReference type="Gene3D" id="1.10.357.10">
    <property type="entry name" value="Tetracycline Repressor, domain 2"/>
    <property type="match status" value="1"/>
</dbReference>
<dbReference type="PRINTS" id="PR00455">
    <property type="entry name" value="HTHTETR"/>
</dbReference>
<reference evidence="8" key="1">
    <citation type="journal article" date="2019" name="Int. J. Syst. Evol. Microbiol.">
        <title>The Global Catalogue of Microorganisms (GCM) 10K type strain sequencing project: providing services to taxonomists for standard genome sequencing and annotation.</title>
        <authorList>
            <consortium name="The Broad Institute Genomics Platform"/>
            <consortium name="The Broad Institute Genome Sequencing Center for Infectious Disease"/>
            <person name="Wu L."/>
            <person name="Ma J."/>
        </authorList>
    </citation>
    <scope>NUCLEOTIDE SEQUENCE [LARGE SCALE GENOMIC DNA]</scope>
    <source>
        <strain evidence="8">KCTC 42282</strain>
    </source>
</reference>
<dbReference type="InterPro" id="IPR036271">
    <property type="entry name" value="Tet_transcr_reg_TetR-rel_C_sf"/>
</dbReference>
<name>A0ABV7UKH0_9HYPH</name>
<keyword evidence="2" id="KW-0805">Transcription regulation</keyword>
<gene>
    <name evidence="7" type="ORF">ACFONL_16310</name>
</gene>
<feature type="DNA-binding region" description="H-T-H motif" evidence="5">
    <location>
        <begin position="34"/>
        <end position="53"/>
    </location>
</feature>
<evidence type="ECO:0000313" key="8">
    <source>
        <dbReference type="Proteomes" id="UP001595704"/>
    </source>
</evidence>
<comment type="caution">
    <text evidence="7">The sequence shown here is derived from an EMBL/GenBank/DDBJ whole genome shotgun (WGS) entry which is preliminary data.</text>
</comment>
<dbReference type="SUPFAM" id="SSF48498">
    <property type="entry name" value="Tetracyclin repressor-like, C-terminal domain"/>
    <property type="match status" value="1"/>
</dbReference>
<dbReference type="InterPro" id="IPR001647">
    <property type="entry name" value="HTH_TetR"/>
</dbReference>
<keyword evidence="3 5" id="KW-0238">DNA-binding</keyword>
<dbReference type="InterPro" id="IPR009057">
    <property type="entry name" value="Homeodomain-like_sf"/>
</dbReference>
<keyword evidence="4" id="KW-0804">Transcription</keyword>
<evidence type="ECO:0000256" key="4">
    <source>
        <dbReference type="ARBA" id="ARBA00023163"/>
    </source>
</evidence>
<dbReference type="EMBL" id="JBHRYC010000082">
    <property type="protein sequence ID" value="MFC3638904.1"/>
    <property type="molecule type" value="Genomic_DNA"/>
</dbReference>
<evidence type="ECO:0000256" key="3">
    <source>
        <dbReference type="ARBA" id="ARBA00023125"/>
    </source>
</evidence>
<organism evidence="7 8">
    <name type="scientific">Camelimonas fluminis</name>
    <dbReference type="NCBI Taxonomy" id="1576911"/>
    <lineage>
        <taxon>Bacteria</taxon>
        <taxon>Pseudomonadati</taxon>
        <taxon>Pseudomonadota</taxon>
        <taxon>Alphaproteobacteria</taxon>
        <taxon>Hyphomicrobiales</taxon>
        <taxon>Chelatococcaceae</taxon>
        <taxon>Camelimonas</taxon>
    </lineage>
</organism>
<evidence type="ECO:0000259" key="6">
    <source>
        <dbReference type="PROSITE" id="PS50977"/>
    </source>
</evidence>
<dbReference type="Gene3D" id="1.10.10.60">
    <property type="entry name" value="Homeodomain-like"/>
    <property type="match status" value="1"/>
</dbReference>
<dbReference type="Pfam" id="PF00440">
    <property type="entry name" value="TetR_N"/>
    <property type="match status" value="1"/>
</dbReference>
<feature type="domain" description="HTH tetR-type" evidence="6">
    <location>
        <begin position="11"/>
        <end position="71"/>
    </location>
</feature>
<sequence length="204" mass="22724">MDTSVRVKRYQDKRQEVLRVAGRVFARRGYHNTSLNHIGAELGTTAAALYYYAKSKDQLLDNCRKLALQSIEAALVEGKQKGANGYGQVRIFFERYAELICSDFGRCLVLINLNDIPQPLRDSSRERQRALHRDVRNLVHAGIEDGSIRPCDPSLITSMLFGAFNHLTKWWSPDGPRSLQAVATSYLDALATGIAPHGAPTTGH</sequence>
<protein>
    <submittedName>
        <fullName evidence="7">TetR/AcrR family transcriptional regulator</fullName>
    </submittedName>
</protein>
<dbReference type="SUPFAM" id="SSF46689">
    <property type="entry name" value="Homeodomain-like"/>
    <property type="match status" value="1"/>
</dbReference>
<keyword evidence="8" id="KW-1185">Reference proteome</keyword>
<evidence type="ECO:0000256" key="5">
    <source>
        <dbReference type="PROSITE-ProRule" id="PRU00335"/>
    </source>
</evidence>
<accession>A0ABV7UKH0</accession>
<keyword evidence="1" id="KW-0678">Repressor</keyword>
<dbReference type="PANTHER" id="PTHR30055">
    <property type="entry name" value="HTH-TYPE TRANSCRIPTIONAL REGULATOR RUTR"/>
    <property type="match status" value="1"/>
</dbReference>